<evidence type="ECO:0000256" key="6">
    <source>
        <dbReference type="SAM" id="MobiDB-lite"/>
    </source>
</evidence>
<dbReference type="PANTHER" id="PTHR47990">
    <property type="entry name" value="2-OXOGLUTARATE (2OG) AND FE(II)-DEPENDENT OXYGENASE SUPERFAMILY PROTEIN-RELATED"/>
    <property type="match status" value="1"/>
</dbReference>
<dbReference type="Proteomes" id="UP000623129">
    <property type="component" value="Unassembled WGS sequence"/>
</dbReference>
<name>A0A833VBV1_9POAL</name>
<feature type="domain" description="Fe2OG dioxygenase" evidence="7">
    <location>
        <begin position="166"/>
        <end position="265"/>
    </location>
</feature>
<protein>
    <submittedName>
        <fullName evidence="8">Gibberellin 2-beta-dioxygenase 8-like protein</fullName>
    </submittedName>
</protein>
<feature type="compositionally biased region" description="Polar residues" evidence="6">
    <location>
        <begin position="287"/>
        <end position="300"/>
    </location>
</feature>
<dbReference type="InterPro" id="IPR005123">
    <property type="entry name" value="Oxoglu/Fe-dep_dioxygenase_dom"/>
</dbReference>
<dbReference type="Pfam" id="PF14226">
    <property type="entry name" value="DIOX_N"/>
    <property type="match status" value="1"/>
</dbReference>
<keyword evidence="2 5" id="KW-0479">Metal-binding</keyword>
<organism evidence="8 9">
    <name type="scientific">Carex littledalei</name>
    <dbReference type="NCBI Taxonomy" id="544730"/>
    <lineage>
        <taxon>Eukaryota</taxon>
        <taxon>Viridiplantae</taxon>
        <taxon>Streptophyta</taxon>
        <taxon>Embryophyta</taxon>
        <taxon>Tracheophyta</taxon>
        <taxon>Spermatophyta</taxon>
        <taxon>Magnoliopsida</taxon>
        <taxon>Liliopsida</taxon>
        <taxon>Poales</taxon>
        <taxon>Cyperaceae</taxon>
        <taxon>Cyperoideae</taxon>
        <taxon>Cariceae</taxon>
        <taxon>Carex</taxon>
        <taxon>Carex subgen. Euthyceras</taxon>
    </lineage>
</organism>
<evidence type="ECO:0000256" key="3">
    <source>
        <dbReference type="ARBA" id="ARBA00023002"/>
    </source>
</evidence>
<comment type="similarity">
    <text evidence="5">Belongs to the iron/ascorbate-dependent oxidoreductase family.</text>
</comment>
<dbReference type="InterPro" id="IPR026992">
    <property type="entry name" value="DIOX_N"/>
</dbReference>
<dbReference type="GO" id="GO:0051213">
    <property type="term" value="F:dioxygenase activity"/>
    <property type="evidence" value="ECO:0007669"/>
    <property type="project" value="UniProtKB-KW"/>
</dbReference>
<evidence type="ECO:0000256" key="2">
    <source>
        <dbReference type="ARBA" id="ARBA00022723"/>
    </source>
</evidence>
<accession>A0A833VBV1</accession>
<dbReference type="InterPro" id="IPR027443">
    <property type="entry name" value="IPNS-like_sf"/>
</dbReference>
<dbReference type="EMBL" id="SWLB01000011">
    <property type="protein sequence ID" value="KAF3332952.1"/>
    <property type="molecule type" value="Genomic_DNA"/>
</dbReference>
<dbReference type="Pfam" id="PF03171">
    <property type="entry name" value="2OG-FeII_Oxy"/>
    <property type="match status" value="1"/>
</dbReference>
<gene>
    <name evidence="8" type="ORF">FCM35_KLT02529</name>
</gene>
<keyword evidence="8" id="KW-0223">Dioxygenase</keyword>
<dbReference type="OrthoDB" id="288590at2759"/>
<evidence type="ECO:0000259" key="7">
    <source>
        <dbReference type="PROSITE" id="PS51471"/>
    </source>
</evidence>
<dbReference type="SUPFAM" id="SSF51197">
    <property type="entry name" value="Clavaminate synthase-like"/>
    <property type="match status" value="1"/>
</dbReference>
<dbReference type="Gene3D" id="2.60.120.330">
    <property type="entry name" value="B-lactam Antibiotic, Isopenicillin N Synthase, Chain"/>
    <property type="match status" value="1"/>
</dbReference>
<comment type="cofactor">
    <cofactor evidence="1">
        <name>L-ascorbate</name>
        <dbReference type="ChEBI" id="CHEBI:38290"/>
    </cofactor>
</comment>
<reference evidence="8" key="1">
    <citation type="submission" date="2020-01" db="EMBL/GenBank/DDBJ databases">
        <title>Genome sequence of Kobresia littledalei, the first chromosome-level genome in the family Cyperaceae.</title>
        <authorList>
            <person name="Qu G."/>
        </authorList>
    </citation>
    <scope>NUCLEOTIDE SEQUENCE</scope>
    <source>
        <strain evidence="8">C.B.Clarke</strain>
        <tissue evidence="8">Leaf</tissue>
    </source>
</reference>
<evidence type="ECO:0000313" key="9">
    <source>
        <dbReference type="Proteomes" id="UP000623129"/>
    </source>
</evidence>
<dbReference type="AlphaFoldDB" id="A0A833VBV1"/>
<dbReference type="InterPro" id="IPR044861">
    <property type="entry name" value="IPNS-like_FE2OG_OXY"/>
</dbReference>
<evidence type="ECO:0000313" key="8">
    <source>
        <dbReference type="EMBL" id="KAF3332952.1"/>
    </source>
</evidence>
<keyword evidence="4 5" id="KW-0408">Iron</keyword>
<evidence type="ECO:0000256" key="1">
    <source>
        <dbReference type="ARBA" id="ARBA00001961"/>
    </source>
</evidence>
<feature type="region of interest" description="Disordered" evidence="6">
    <location>
        <begin position="263"/>
        <end position="300"/>
    </location>
</feature>
<comment type="caution">
    <text evidence="8">The sequence shown here is derived from an EMBL/GenBank/DDBJ whole genome shotgun (WGS) entry which is preliminary data.</text>
</comment>
<keyword evidence="3 5" id="KW-0560">Oxidoreductase</keyword>
<evidence type="ECO:0000256" key="4">
    <source>
        <dbReference type="ARBA" id="ARBA00023004"/>
    </source>
</evidence>
<sequence>MDSNPPLSSTYKTLFANHPQLLDPSRIGAAECNLPIIDLRDLTKWGFFQVINYGISHDLLFQLRKFQINLFREPFEKKKKEKLLELAPENYCWGTPSATNVEQLSWSEAYHIPLNSISESVGDNMRKIIQDVSNSMSRLAHEMASILGAELGDMNGNYMKQNCTCNTCYLRLNHYPPCQEPNGAFGLAPHTDSDFLTVLYQDQIGGLQLMKEGRWVNVRPNPRALIINIGDLFQAWSNNLYKSVKHRVVANSRFERFSVAHLSEGEPPGLEPENLFEQEEEKRRSETQANNQHKTTPTYI</sequence>
<dbReference type="GO" id="GO:0046872">
    <property type="term" value="F:metal ion binding"/>
    <property type="evidence" value="ECO:0007669"/>
    <property type="project" value="UniProtKB-KW"/>
</dbReference>
<proteinExistence type="inferred from homology"/>
<dbReference type="InterPro" id="IPR050231">
    <property type="entry name" value="Iron_ascorbate_oxido_reductase"/>
</dbReference>
<dbReference type="PROSITE" id="PS51471">
    <property type="entry name" value="FE2OG_OXY"/>
    <property type="match status" value="1"/>
</dbReference>
<evidence type="ECO:0000256" key="5">
    <source>
        <dbReference type="RuleBase" id="RU003682"/>
    </source>
</evidence>
<keyword evidence="9" id="KW-1185">Reference proteome</keyword>